<dbReference type="EMBL" id="VSRR010001163">
    <property type="protein sequence ID" value="MPC23073.1"/>
    <property type="molecule type" value="Genomic_DNA"/>
</dbReference>
<accession>A0A5B7DQ30</accession>
<organism evidence="1 2">
    <name type="scientific">Portunus trituberculatus</name>
    <name type="common">Swimming crab</name>
    <name type="synonym">Neptunus trituberculatus</name>
    <dbReference type="NCBI Taxonomy" id="210409"/>
    <lineage>
        <taxon>Eukaryota</taxon>
        <taxon>Metazoa</taxon>
        <taxon>Ecdysozoa</taxon>
        <taxon>Arthropoda</taxon>
        <taxon>Crustacea</taxon>
        <taxon>Multicrustacea</taxon>
        <taxon>Malacostraca</taxon>
        <taxon>Eumalacostraca</taxon>
        <taxon>Eucarida</taxon>
        <taxon>Decapoda</taxon>
        <taxon>Pleocyemata</taxon>
        <taxon>Brachyura</taxon>
        <taxon>Eubrachyura</taxon>
        <taxon>Portunoidea</taxon>
        <taxon>Portunidae</taxon>
        <taxon>Portuninae</taxon>
        <taxon>Portunus</taxon>
    </lineage>
</organism>
<gene>
    <name evidence="1" type="ORF">E2C01_016112</name>
</gene>
<reference evidence="1 2" key="1">
    <citation type="submission" date="2019-05" db="EMBL/GenBank/DDBJ databases">
        <title>Another draft genome of Portunus trituberculatus and its Hox gene families provides insights of decapod evolution.</title>
        <authorList>
            <person name="Jeong J.-H."/>
            <person name="Song I."/>
            <person name="Kim S."/>
            <person name="Choi T."/>
            <person name="Kim D."/>
            <person name="Ryu S."/>
            <person name="Kim W."/>
        </authorList>
    </citation>
    <scope>NUCLEOTIDE SEQUENCE [LARGE SCALE GENOMIC DNA]</scope>
    <source>
        <tissue evidence="1">Muscle</tissue>
    </source>
</reference>
<dbReference type="AlphaFoldDB" id="A0A5B7DQ30"/>
<name>A0A5B7DQ30_PORTR</name>
<evidence type="ECO:0000313" key="1">
    <source>
        <dbReference type="EMBL" id="MPC23073.1"/>
    </source>
</evidence>
<dbReference type="Proteomes" id="UP000324222">
    <property type="component" value="Unassembled WGS sequence"/>
</dbReference>
<keyword evidence="2" id="KW-1185">Reference proteome</keyword>
<protein>
    <submittedName>
        <fullName evidence="1">Uncharacterized protein</fullName>
    </submittedName>
</protein>
<sequence>MSIKILNTSDNVIITTGRSGGDSHKNGDEVDEVLLARHNELYHQATTIRHQARDAPPAATTLTTVNTLAELPGAGLATTH</sequence>
<comment type="caution">
    <text evidence="1">The sequence shown here is derived from an EMBL/GenBank/DDBJ whole genome shotgun (WGS) entry which is preliminary data.</text>
</comment>
<proteinExistence type="predicted"/>
<evidence type="ECO:0000313" key="2">
    <source>
        <dbReference type="Proteomes" id="UP000324222"/>
    </source>
</evidence>